<proteinExistence type="predicted"/>
<accession>M8BU16</accession>
<dbReference type="AlphaFoldDB" id="M8BU16"/>
<name>M8BU16_AEGTA</name>
<organism evidence="1">
    <name type="scientific">Aegilops tauschii</name>
    <name type="common">Tausch's goatgrass</name>
    <name type="synonym">Aegilops squarrosa</name>
    <dbReference type="NCBI Taxonomy" id="37682"/>
    <lineage>
        <taxon>Eukaryota</taxon>
        <taxon>Viridiplantae</taxon>
        <taxon>Streptophyta</taxon>
        <taxon>Embryophyta</taxon>
        <taxon>Tracheophyta</taxon>
        <taxon>Spermatophyta</taxon>
        <taxon>Magnoliopsida</taxon>
        <taxon>Liliopsida</taxon>
        <taxon>Poales</taxon>
        <taxon>Poaceae</taxon>
        <taxon>BOP clade</taxon>
        <taxon>Pooideae</taxon>
        <taxon>Triticodae</taxon>
        <taxon>Triticeae</taxon>
        <taxon>Triticinae</taxon>
        <taxon>Aegilops</taxon>
    </lineage>
</organism>
<protein>
    <submittedName>
        <fullName evidence="1">Uncharacterized protein</fullName>
    </submittedName>
</protein>
<sequence>MSTNKGGGGGKKEVKKETKLGMAYKKDDNFGEWYSEVRIVRRDNGTKVDIPSTDLVEQEVEKDVKARTKG</sequence>
<dbReference type="EnsemblPlants" id="EMT06437">
    <property type="protein sequence ID" value="EMT06437"/>
    <property type="gene ID" value="F775_43957"/>
</dbReference>
<reference evidence="1" key="1">
    <citation type="submission" date="2015-06" db="UniProtKB">
        <authorList>
            <consortium name="EnsemblPlants"/>
        </authorList>
    </citation>
    <scope>IDENTIFICATION</scope>
</reference>
<evidence type="ECO:0000313" key="1">
    <source>
        <dbReference type="EnsemblPlants" id="EMT06437"/>
    </source>
</evidence>